<dbReference type="Proteomes" id="UP001153620">
    <property type="component" value="Chromosome 1"/>
</dbReference>
<dbReference type="InterPro" id="IPR022272">
    <property type="entry name" value="Lipocalin_CS"/>
</dbReference>
<dbReference type="Pfam" id="PF00061">
    <property type="entry name" value="Lipocalin"/>
    <property type="match status" value="1"/>
</dbReference>
<evidence type="ECO:0000313" key="6">
    <source>
        <dbReference type="EMBL" id="CAG9798225.1"/>
    </source>
</evidence>
<dbReference type="InterPro" id="IPR022271">
    <property type="entry name" value="Lipocalin_ApoD"/>
</dbReference>
<evidence type="ECO:0000256" key="1">
    <source>
        <dbReference type="ARBA" id="ARBA00006889"/>
    </source>
</evidence>
<keyword evidence="3" id="KW-0732">Signal</keyword>
<sequence>MLAKFFSLILTIYINHQIINAQRGGPVDCQKVQSIPKLDVSDFLGTWYILAIYPDSTLLSMRCPVVIFTWPAVGANNAQISVFKKYISFGNEKRVMGSASAVGRGTLGINFPVLPRDNGVYNVLVPGTDYENYAVLFTCNNYPGYIVGQNVWVMSRNKTLESQYWQNVFSTMINNTLPPNFLKLIDQNCNDQFPFVNSGK</sequence>
<keyword evidence="2" id="KW-1015">Disulfide bond</keyword>
<evidence type="ECO:0000313" key="7">
    <source>
        <dbReference type="Proteomes" id="UP001153620"/>
    </source>
</evidence>
<reference evidence="6" key="1">
    <citation type="submission" date="2022-01" db="EMBL/GenBank/DDBJ databases">
        <authorList>
            <person name="King R."/>
        </authorList>
    </citation>
    <scope>NUCLEOTIDE SEQUENCE</scope>
</reference>
<dbReference type="EMBL" id="OU895877">
    <property type="protein sequence ID" value="CAG9798225.1"/>
    <property type="molecule type" value="Genomic_DNA"/>
</dbReference>
<gene>
    <name evidence="6" type="ORF">CHIRRI_LOCUS1210</name>
</gene>
<dbReference type="GO" id="GO:0006629">
    <property type="term" value="P:lipid metabolic process"/>
    <property type="evidence" value="ECO:0007669"/>
    <property type="project" value="TreeGrafter"/>
</dbReference>
<feature type="domain" description="Lipocalin/cytosolic fatty-acid binding" evidence="5">
    <location>
        <begin position="45"/>
        <end position="166"/>
    </location>
</feature>
<evidence type="ECO:0000256" key="3">
    <source>
        <dbReference type="PIRNR" id="PIRNR036893"/>
    </source>
</evidence>
<dbReference type="PRINTS" id="PR01273">
    <property type="entry name" value="INVTBRTCOLOR"/>
</dbReference>
<accession>A0A9N9RL30</accession>
<evidence type="ECO:0000256" key="4">
    <source>
        <dbReference type="RuleBase" id="RU003695"/>
    </source>
</evidence>
<dbReference type="SUPFAM" id="SSF50814">
    <property type="entry name" value="Lipocalins"/>
    <property type="match status" value="1"/>
</dbReference>
<proteinExistence type="inferred from homology"/>
<dbReference type="InterPro" id="IPR012674">
    <property type="entry name" value="Calycin"/>
</dbReference>
<dbReference type="Gene3D" id="2.40.128.20">
    <property type="match status" value="1"/>
</dbReference>
<feature type="signal peptide" evidence="3">
    <location>
        <begin position="1"/>
        <end position="21"/>
    </location>
</feature>
<comment type="similarity">
    <text evidence="1 3 4">Belongs to the calycin superfamily. Lipocalin family.</text>
</comment>
<dbReference type="InterPro" id="IPR003057">
    <property type="entry name" value="Invtbrt_color"/>
</dbReference>
<dbReference type="PANTHER" id="PTHR10612">
    <property type="entry name" value="APOLIPOPROTEIN D"/>
    <property type="match status" value="1"/>
</dbReference>
<dbReference type="GO" id="GO:0031409">
    <property type="term" value="F:pigment binding"/>
    <property type="evidence" value="ECO:0007669"/>
    <property type="project" value="InterPro"/>
</dbReference>
<name>A0A9N9RL30_9DIPT</name>
<feature type="chain" id="PRO_5040557348" description="Lipocalin/cytosolic fatty-acid binding domain-containing protein" evidence="3">
    <location>
        <begin position="22"/>
        <end position="200"/>
    </location>
</feature>
<dbReference type="OrthoDB" id="565904at2759"/>
<dbReference type="PANTHER" id="PTHR10612:SF34">
    <property type="entry name" value="APOLIPOPROTEIN D"/>
    <property type="match status" value="1"/>
</dbReference>
<dbReference type="InterPro" id="IPR000566">
    <property type="entry name" value="Lipocln_cytosolic_FA-bd_dom"/>
</dbReference>
<dbReference type="PROSITE" id="PS00213">
    <property type="entry name" value="LIPOCALIN"/>
    <property type="match status" value="1"/>
</dbReference>
<evidence type="ECO:0000256" key="2">
    <source>
        <dbReference type="ARBA" id="ARBA00023157"/>
    </source>
</evidence>
<dbReference type="GO" id="GO:0000302">
    <property type="term" value="P:response to reactive oxygen species"/>
    <property type="evidence" value="ECO:0007669"/>
    <property type="project" value="TreeGrafter"/>
</dbReference>
<protein>
    <recommendedName>
        <fullName evidence="5">Lipocalin/cytosolic fatty-acid binding domain-containing protein</fullName>
    </recommendedName>
</protein>
<dbReference type="GO" id="GO:0005737">
    <property type="term" value="C:cytoplasm"/>
    <property type="evidence" value="ECO:0007669"/>
    <property type="project" value="TreeGrafter"/>
</dbReference>
<keyword evidence="7" id="KW-1185">Reference proteome</keyword>
<organism evidence="6 7">
    <name type="scientific">Chironomus riparius</name>
    <dbReference type="NCBI Taxonomy" id="315576"/>
    <lineage>
        <taxon>Eukaryota</taxon>
        <taxon>Metazoa</taxon>
        <taxon>Ecdysozoa</taxon>
        <taxon>Arthropoda</taxon>
        <taxon>Hexapoda</taxon>
        <taxon>Insecta</taxon>
        <taxon>Pterygota</taxon>
        <taxon>Neoptera</taxon>
        <taxon>Endopterygota</taxon>
        <taxon>Diptera</taxon>
        <taxon>Nematocera</taxon>
        <taxon>Chironomoidea</taxon>
        <taxon>Chironomidae</taxon>
        <taxon>Chironominae</taxon>
        <taxon>Chironomus</taxon>
    </lineage>
</organism>
<reference evidence="6" key="2">
    <citation type="submission" date="2022-10" db="EMBL/GenBank/DDBJ databases">
        <authorList>
            <consortium name="ENA_rothamsted_submissions"/>
            <consortium name="culmorum"/>
            <person name="King R."/>
        </authorList>
    </citation>
    <scope>NUCLEOTIDE SEQUENCE</scope>
</reference>
<evidence type="ECO:0000259" key="5">
    <source>
        <dbReference type="Pfam" id="PF00061"/>
    </source>
</evidence>
<dbReference type="PIRSF" id="PIRSF036893">
    <property type="entry name" value="Lipocalin_ApoD"/>
    <property type="match status" value="1"/>
</dbReference>
<dbReference type="AlphaFoldDB" id="A0A9N9RL30"/>